<dbReference type="EMBL" id="QGNW01000203">
    <property type="protein sequence ID" value="RVW85521.1"/>
    <property type="molecule type" value="Genomic_DNA"/>
</dbReference>
<evidence type="ECO:0000256" key="1">
    <source>
        <dbReference type="ARBA" id="ARBA00011412"/>
    </source>
</evidence>
<dbReference type="GO" id="GO:0016874">
    <property type="term" value="F:ligase activity"/>
    <property type="evidence" value="ECO:0007669"/>
    <property type="project" value="UniProtKB-KW"/>
</dbReference>
<comment type="caution">
    <text evidence="4">The sequence shown here is derived from an EMBL/GenBank/DDBJ whole genome shotgun (WGS) entry which is preliminary data.</text>
</comment>
<dbReference type="InterPro" id="IPR016102">
    <property type="entry name" value="Succinyl-CoA_synth-like"/>
</dbReference>
<protein>
    <submittedName>
        <fullName evidence="4">Succinate--CoA ligase [ADP-forming] subunit alpha, mitochondrial</fullName>
    </submittedName>
</protein>
<evidence type="ECO:0000256" key="2">
    <source>
        <dbReference type="ARBA" id="ARBA00022741"/>
    </source>
</evidence>
<dbReference type="SUPFAM" id="SSF52210">
    <property type="entry name" value="Succinyl-CoA synthetase domains"/>
    <property type="match status" value="1"/>
</dbReference>
<dbReference type="Pfam" id="PF00549">
    <property type="entry name" value="Ligase_CoA"/>
    <property type="match status" value="1"/>
</dbReference>
<dbReference type="AlphaFoldDB" id="A0A438HM62"/>
<comment type="subunit">
    <text evidence="1">Heterooctamer of 4 alpha and 4 beta chains.</text>
</comment>
<keyword evidence="4" id="KW-0436">Ligase</keyword>
<gene>
    <name evidence="4" type="primary">Os07g0577700_2</name>
    <name evidence="4" type="ORF">CK203_044110</name>
</gene>
<sequence length="179" mass="19797">MRFISYDFPLPKGSPFKSSQALSTFLEMTNKDMWPPSESFFHYLPKTVLNLKKAPIGRPRYEVKVKAALNRQTKTRLIGPNCPGIIKPGECKIGIMPGYIHKPGRVGIVSRSGTLTYEAVFQTTAVGLGQSTSVGIGGDPFNGTNFVDCIKKFLVDPQTEDIWVTVTTSILVDWILDDV</sequence>
<feature type="domain" description="ATP-citrate synthase/succinyl-CoA ligase C-terminal" evidence="3">
    <location>
        <begin position="109"/>
        <end position="166"/>
    </location>
</feature>
<reference evidence="4 5" key="1">
    <citation type="journal article" date="2018" name="PLoS Genet.">
        <title>Population sequencing reveals clonal diversity and ancestral inbreeding in the grapevine cultivar Chardonnay.</title>
        <authorList>
            <person name="Roach M.J."/>
            <person name="Johnson D.L."/>
            <person name="Bohlmann J."/>
            <person name="van Vuuren H.J."/>
            <person name="Jones S.J."/>
            <person name="Pretorius I.S."/>
            <person name="Schmidt S.A."/>
            <person name="Borneman A.R."/>
        </authorList>
    </citation>
    <scope>NUCLEOTIDE SEQUENCE [LARGE SCALE GENOMIC DNA]</scope>
    <source>
        <strain evidence="5">cv. Chardonnay</strain>
        <tissue evidence="4">Leaf</tissue>
    </source>
</reference>
<evidence type="ECO:0000313" key="4">
    <source>
        <dbReference type="EMBL" id="RVW85521.1"/>
    </source>
</evidence>
<dbReference type="Proteomes" id="UP000288805">
    <property type="component" value="Unassembled WGS sequence"/>
</dbReference>
<evidence type="ECO:0000259" key="3">
    <source>
        <dbReference type="Pfam" id="PF00549"/>
    </source>
</evidence>
<dbReference type="PANTHER" id="PTHR11117:SF2">
    <property type="entry name" value="SUCCINATE--COA LIGASE [ADP_GDP-FORMING] SUBUNIT ALPHA, MITOCHONDRIAL"/>
    <property type="match status" value="1"/>
</dbReference>
<organism evidence="4 5">
    <name type="scientific">Vitis vinifera</name>
    <name type="common">Grape</name>
    <dbReference type="NCBI Taxonomy" id="29760"/>
    <lineage>
        <taxon>Eukaryota</taxon>
        <taxon>Viridiplantae</taxon>
        <taxon>Streptophyta</taxon>
        <taxon>Embryophyta</taxon>
        <taxon>Tracheophyta</taxon>
        <taxon>Spermatophyta</taxon>
        <taxon>Magnoliopsida</taxon>
        <taxon>eudicotyledons</taxon>
        <taxon>Gunneridae</taxon>
        <taxon>Pentapetalae</taxon>
        <taxon>rosids</taxon>
        <taxon>Vitales</taxon>
        <taxon>Vitaceae</taxon>
        <taxon>Viteae</taxon>
        <taxon>Vitis</taxon>
    </lineage>
</organism>
<accession>A0A438HM62</accession>
<proteinExistence type="predicted"/>
<name>A0A438HM62_VITVI</name>
<dbReference type="InterPro" id="IPR005811">
    <property type="entry name" value="SUCC_ACL_C"/>
</dbReference>
<dbReference type="Gene3D" id="3.40.50.261">
    <property type="entry name" value="Succinyl-CoA synthetase domains"/>
    <property type="match status" value="1"/>
</dbReference>
<dbReference type="PANTHER" id="PTHR11117">
    <property type="entry name" value="SUCCINYL-COA LIGASE SUBUNIT ALPHA"/>
    <property type="match status" value="1"/>
</dbReference>
<dbReference type="InterPro" id="IPR033847">
    <property type="entry name" value="Citrt_syn/SCS-alpha_CS"/>
</dbReference>
<dbReference type="PROSITE" id="PS01216">
    <property type="entry name" value="SUCCINYL_COA_LIG_1"/>
    <property type="match status" value="1"/>
</dbReference>
<keyword evidence="2" id="KW-0547">Nucleotide-binding</keyword>
<dbReference type="GO" id="GO:0000166">
    <property type="term" value="F:nucleotide binding"/>
    <property type="evidence" value="ECO:0007669"/>
    <property type="project" value="UniProtKB-KW"/>
</dbReference>
<evidence type="ECO:0000313" key="5">
    <source>
        <dbReference type="Proteomes" id="UP000288805"/>
    </source>
</evidence>